<dbReference type="Proteomes" id="UP001197741">
    <property type="component" value="Unassembled WGS sequence"/>
</dbReference>
<keyword evidence="1" id="KW-0732">Signal</keyword>
<name>A0AAW4URG8_9FIRM</name>
<dbReference type="EMBL" id="JAJCJQ010000173">
    <property type="protein sequence ID" value="MCB6962572.1"/>
    <property type="molecule type" value="Genomic_DNA"/>
</dbReference>
<gene>
    <name evidence="2" type="ORF">LIZ82_17080</name>
</gene>
<dbReference type="RefSeq" id="WP_306783587.1">
    <property type="nucleotide sequence ID" value="NZ_JAJCJQ010000173.1"/>
</dbReference>
<feature type="non-terminal residue" evidence="2">
    <location>
        <position position="70"/>
    </location>
</feature>
<reference evidence="2" key="1">
    <citation type="submission" date="2021-10" db="EMBL/GenBank/DDBJ databases">
        <title>Collection of gut derived symbiotic bacterial strains cultured from healthy donors.</title>
        <authorList>
            <person name="Lin H."/>
            <person name="Littmann E."/>
            <person name="Kohout C."/>
            <person name="Pamer E.G."/>
        </authorList>
    </citation>
    <scope>NUCLEOTIDE SEQUENCE</scope>
    <source>
        <strain evidence="2">DFI.7.28A</strain>
    </source>
</reference>
<evidence type="ECO:0000256" key="1">
    <source>
        <dbReference type="SAM" id="SignalP"/>
    </source>
</evidence>
<feature type="signal peptide" evidence="1">
    <location>
        <begin position="1"/>
        <end position="20"/>
    </location>
</feature>
<sequence length="70" mass="7473">MNRKFLSLTAAAFIAGSAFVPLSKASAETAAKSIQNEESAVQESISGKQNEIAKIAENEKQLQSDMDKIS</sequence>
<accession>A0AAW4URG8</accession>
<proteinExistence type="predicted"/>
<evidence type="ECO:0000313" key="3">
    <source>
        <dbReference type="Proteomes" id="UP001197741"/>
    </source>
</evidence>
<dbReference type="AlphaFoldDB" id="A0AAW4URG8"/>
<evidence type="ECO:0008006" key="4">
    <source>
        <dbReference type="Google" id="ProtNLM"/>
    </source>
</evidence>
<protein>
    <recommendedName>
        <fullName evidence="4">Peptidase M23</fullName>
    </recommendedName>
</protein>
<feature type="chain" id="PRO_5043980586" description="Peptidase M23" evidence="1">
    <location>
        <begin position="21"/>
        <end position="70"/>
    </location>
</feature>
<comment type="caution">
    <text evidence="2">The sequence shown here is derived from an EMBL/GenBank/DDBJ whole genome shotgun (WGS) entry which is preliminary data.</text>
</comment>
<organism evidence="2 3">
    <name type="scientific">Agathobacter rectalis</name>
    <dbReference type="NCBI Taxonomy" id="39491"/>
    <lineage>
        <taxon>Bacteria</taxon>
        <taxon>Bacillati</taxon>
        <taxon>Bacillota</taxon>
        <taxon>Clostridia</taxon>
        <taxon>Lachnospirales</taxon>
        <taxon>Lachnospiraceae</taxon>
        <taxon>Agathobacter</taxon>
    </lineage>
</organism>
<evidence type="ECO:0000313" key="2">
    <source>
        <dbReference type="EMBL" id="MCB6962572.1"/>
    </source>
</evidence>